<protein>
    <recommendedName>
        <fullName evidence="5">Lipoprotein</fullName>
    </recommendedName>
</protein>
<evidence type="ECO:0008006" key="5">
    <source>
        <dbReference type="Google" id="ProtNLM"/>
    </source>
</evidence>
<accession>A0A2U9SZY3</accession>
<dbReference type="Proteomes" id="UP000249447">
    <property type="component" value="Chromosome"/>
</dbReference>
<evidence type="ECO:0000313" key="1">
    <source>
        <dbReference type="EMBL" id="AWV05896.1"/>
    </source>
</evidence>
<evidence type="ECO:0000313" key="2">
    <source>
        <dbReference type="EMBL" id="KAB8193395.1"/>
    </source>
</evidence>
<dbReference type="Proteomes" id="UP000320431">
    <property type="component" value="Unassembled WGS sequence"/>
</dbReference>
<dbReference type="EMBL" id="CP029843">
    <property type="protein sequence ID" value="AWV05896.1"/>
    <property type="molecule type" value="Genomic_DNA"/>
</dbReference>
<dbReference type="PROSITE" id="PS51257">
    <property type="entry name" value="PROKAR_LIPOPROTEIN"/>
    <property type="match status" value="1"/>
</dbReference>
<dbReference type="EMBL" id="VICD02000094">
    <property type="protein sequence ID" value="KAB8193395.1"/>
    <property type="molecule type" value="Genomic_DNA"/>
</dbReference>
<organism evidence="1 3">
    <name type="scientific">Marilutibacter maris</name>
    <dbReference type="NCBI Taxonomy" id="1605891"/>
    <lineage>
        <taxon>Bacteria</taxon>
        <taxon>Pseudomonadati</taxon>
        <taxon>Pseudomonadota</taxon>
        <taxon>Gammaproteobacteria</taxon>
        <taxon>Lysobacterales</taxon>
        <taxon>Lysobacteraceae</taxon>
        <taxon>Marilutibacter</taxon>
    </lineage>
</organism>
<dbReference type="KEGG" id="lmb:C9I47_0170"/>
<dbReference type="RefSeq" id="WP_111265088.1">
    <property type="nucleotide sequence ID" value="NZ_CP029843.1"/>
</dbReference>
<dbReference type="AlphaFoldDB" id="A0A2U9SZY3"/>
<gene>
    <name evidence="1" type="ORF">C9I47_0170</name>
    <name evidence="2" type="ORF">FKV24_006510</name>
</gene>
<name>A0A2U9SZY3_9GAMM</name>
<dbReference type="OrthoDB" id="6196416at2"/>
<evidence type="ECO:0000313" key="3">
    <source>
        <dbReference type="Proteomes" id="UP000249447"/>
    </source>
</evidence>
<evidence type="ECO:0000313" key="4">
    <source>
        <dbReference type="Proteomes" id="UP000320431"/>
    </source>
</evidence>
<reference evidence="2 4" key="2">
    <citation type="submission" date="2019-10" db="EMBL/GenBank/DDBJ databases">
        <title>Lysobacter alkalisoli sp. nov., isolated from saline-alkaline soil.</title>
        <authorList>
            <person name="Sun J.-Q."/>
        </authorList>
    </citation>
    <scope>NUCLEOTIDE SEQUENCE [LARGE SCALE GENOMIC DNA]</scope>
    <source>
        <strain evidence="2 4">KCTC 42381</strain>
    </source>
</reference>
<sequence>MRLTNPLFRPVLFACLVAVVAVLGGCASLGPKADALHRTQYAWSGAIRWGDFEGAWGLLDPDMRDEKPMTDLEMERYKQVQISHYRDIGGMSDLDGGTAARDIEIGVINRHTLAERTVRYQETWRWDEEAKRWWVTSPMPDLWSGQ</sequence>
<keyword evidence="3" id="KW-1185">Reference proteome</keyword>
<reference evidence="1 3" key="1">
    <citation type="submission" date="2018-05" db="EMBL/GenBank/DDBJ databases">
        <title>The complete genome of Lysobacter maris HZ9B, a marine bacterium antagonistic against terrestrial plant pathogens.</title>
        <authorList>
            <person name="Zhang X.-Q."/>
        </authorList>
    </citation>
    <scope>NUCLEOTIDE SEQUENCE [LARGE SCALE GENOMIC DNA]</scope>
    <source>
        <strain evidence="1 3">HZ9B</strain>
    </source>
</reference>
<proteinExistence type="predicted"/>